<evidence type="ECO:0000256" key="7">
    <source>
        <dbReference type="ARBA" id="ARBA00022782"/>
    </source>
</evidence>
<dbReference type="PANTHER" id="PTHR33285">
    <property type="entry name" value="PHYTOSULFOKINES 3"/>
    <property type="match status" value="1"/>
</dbReference>
<evidence type="ECO:0000256" key="9">
    <source>
        <dbReference type="RuleBase" id="RU368031"/>
    </source>
</evidence>
<dbReference type="PANTHER" id="PTHR33285:SF22">
    <property type="entry name" value="PHYTOSULFOKINES 6-RELATED"/>
    <property type="match status" value="1"/>
</dbReference>
<dbReference type="GO" id="GO:0030154">
    <property type="term" value="P:cell differentiation"/>
    <property type="evidence" value="ECO:0007669"/>
    <property type="project" value="UniProtKB-UniRule"/>
</dbReference>
<dbReference type="EMBL" id="CAEKDK010000006">
    <property type="protein sequence ID" value="CAB4282929.1"/>
    <property type="molecule type" value="Genomic_DNA"/>
</dbReference>
<dbReference type="AlphaFoldDB" id="A0A6J5V1V6"/>
<evidence type="ECO:0000256" key="2">
    <source>
        <dbReference type="ARBA" id="ARBA00010781"/>
    </source>
</evidence>
<comment type="PTM">
    <text evidence="9">PSK-alpha is produced by endopeptidase digestion. PSK-beta is produced from PSK-alpha by exopeptidase digestion.</text>
</comment>
<dbReference type="Proteomes" id="UP000507222">
    <property type="component" value="Unassembled WGS sequence"/>
</dbReference>
<comment type="subcellular location">
    <subcellularLocation>
        <location evidence="1 9">Secreted</location>
    </subcellularLocation>
</comment>
<evidence type="ECO:0000256" key="1">
    <source>
        <dbReference type="ARBA" id="ARBA00004613"/>
    </source>
</evidence>
<reference evidence="10 11" key="1">
    <citation type="submission" date="2020-05" db="EMBL/GenBank/DDBJ databases">
        <authorList>
            <person name="Campoy J."/>
            <person name="Schneeberger K."/>
            <person name="Spophaly S."/>
        </authorList>
    </citation>
    <scope>NUCLEOTIDE SEQUENCE [LARGE SCALE GENOMIC DNA]</scope>
    <source>
        <strain evidence="10">PruArmRojPasFocal</strain>
    </source>
</reference>
<evidence type="ECO:0000313" key="10">
    <source>
        <dbReference type="EMBL" id="CAB4282929.1"/>
    </source>
</evidence>
<comment type="PTM">
    <text evidence="9">Sulfation is important for activity and for the binding to a putative membrane receptor.</text>
</comment>
<evidence type="ECO:0000256" key="5">
    <source>
        <dbReference type="ARBA" id="ARBA00022641"/>
    </source>
</evidence>
<evidence type="ECO:0000256" key="6">
    <source>
        <dbReference type="ARBA" id="ARBA00022729"/>
    </source>
</evidence>
<organism evidence="10 11">
    <name type="scientific">Prunus armeniaca</name>
    <name type="common">Apricot</name>
    <name type="synonym">Armeniaca vulgaris</name>
    <dbReference type="NCBI Taxonomy" id="36596"/>
    <lineage>
        <taxon>Eukaryota</taxon>
        <taxon>Viridiplantae</taxon>
        <taxon>Streptophyta</taxon>
        <taxon>Embryophyta</taxon>
        <taxon>Tracheophyta</taxon>
        <taxon>Spermatophyta</taxon>
        <taxon>Magnoliopsida</taxon>
        <taxon>eudicotyledons</taxon>
        <taxon>Gunneridae</taxon>
        <taxon>Pentapetalae</taxon>
        <taxon>rosids</taxon>
        <taxon>fabids</taxon>
        <taxon>Rosales</taxon>
        <taxon>Rosaceae</taxon>
        <taxon>Amygdaloideae</taxon>
        <taxon>Amygdaleae</taxon>
        <taxon>Prunus</taxon>
    </lineage>
</organism>
<keyword evidence="6 9" id="KW-0732">Signal</keyword>
<accession>A0A6J5V1V6</accession>
<keyword evidence="4 9" id="KW-0964">Secreted</keyword>
<evidence type="ECO:0000256" key="4">
    <source>
        <dbReference type="ARBA" id="ARBA00022525"/>
    </source>
</evidence>
<evidence type="ECO:0000313" key="11">
    <source>
        <dbReference type="Proteomes" id="UP000507222"/>
    </source>
</evidence>
<keyword evidence="8 9" id="KW-0339">Growth factor</keyword>
<proteinExistence type="inferred from homology"/>
<dbReference type="GO" id="GO:0008083">
    <property type="term" value="F:growth factor activity"/>
    <property type="evidence" value="ECO:0007669"/>
    <property type="project" value="UniProtKB-UniRule"/>
</dbReference>
<keyword evidence="5 9" id="KW-0765">Sulfation</keyword>
<dbReference type="InterPro" id="IPR009438">
    <property type="entry name" value="Phytosulfokine"/>
</dbReference>
<dbReference type="Pfam" id="PF06404">
    <property type="entry name" value="PSK"/>
    <property type="match status" value="1"/>
</dbReference>
<dbReference type="GO" id="GO:0005576">
    <property type="term" value="C:extracellular region"/>
    <property type="evidence" value="ECO:0007669"/>
    <property type="project" value="UniProtKB-SubCell"/>
</dbReference>
<keyword evidence="7 9" id="KW-0221">Differentiation</keyword>
<keyword evidence="3 9" id="KW-0217">Developmental protein</keyword>
<protein>
    <recommendedName>
        <fullName evidence="9">Phytosulfokine</fullName>
    </recommendedName>
    <component>
        <recommendedName>
            <fullName evidence="9">Phytosulfokine-alpha</fullName>
            <shortName evidence="9">PSK-alpha</shortName>
            <shortName evidence="9">Phytosulfokine-a</shortName>
        </recommendedName>
    </component>
    <component>
        <recommendedName>
            <fullName evidence="9">Phytosulfokine-beta</fullName>
            <shortName evidence="9">PSK-beta</shortName>
            <shortName evidence="9">Phytosulfokine-b</shortName>
        </recommendedName>
    </component>
</protein>
<sequence length="96" mass="10590">MKQSFSSGAIVLCIFFIISSSTIISARLLGNKEGQEDQVELNAITDGGSLVELEGSEQMNQLIGVEDCTDGDEDCLNRRIMAEAHLDYIYTQHHKP</sequence>
<gene>
    <name evidence="10" type="ORF">CURHAP_LOCUS36631</name>
</gene>
<evidence type="ECO:0000256" key="8">
    <source>
        <dbReference type="ARBA" id="ARBA00023030"/>
    </source>
</evidence>
<comment type="function">
    <text evidence="9">Promotes plant cell differentiation, organogenesis and somatic embryogenesis as well as cell proliferation.</text>
</comment>
<evidence type="ECO:0000256" key="3">
    <source>
        <dbReference type="ARBA" id="ARBA00022473"/>
    </source>
</evidence>
<name>A0A6J5V1V6_PRUAR</name>
<comment type="similarity">
    <text evidence="2 9">Belongs to the phytosulfokine family.</text>
</comment>
<dbReference type="GO" id="GO:0008283">
    <property type="term" value="P:cell population proliferation"/>
    <property type="evidence" value="ECO:0007669"/>
    <property type="project" value="UniProtKB-UniRule"/>
</dbReference>